<proteinExistence type="predicted"/>
<reference evidence="1 2" key="1">
    <citation type="submission" date="2018-11" db="EMBL/GenBank/DDBJ databases">
        <title>Genomes From Bacteria Associated with the Canine Oral Cavity: a Test Case for Automated Genome-Based Taxonomic Assignment.</title>
        <authorList>
            <person name="Coil D.A."/>
            <person name="Jospin G."/>
            <person name="Darling A.E."/>
            <person name="Wallis C."/>
            <person name="Davis I.J."/>
            <person name="Harris S."/>
            <person name="Eisen J.A."/>
            <person name="Holcombe L.J."/>
            <person name="O'Flynn C."/>
        </authorList>
    </citation>
    <scope>NUCLEOTIDE SEQUENCE [LARGE SCALE GENOMIC DNA]</scope>
    <source>
        <strain evidence="1 2">OH770</strain>
    </source>
</reference>
<keyword evidence="2" id="KW-1185">Reference proteome</keyword>
<evidence type="ECO:0000313" key="2">
    <source>
        <dbReference type="Proteomes" id="UP000280444"/>
    </source>
</evidence>
<sequence length="200" mass="21863">MWQGWGIIPHTAPAESCEGFFANIPRNNLACYPEDQPQPEDPIDALPAGELAYRALALAKIDGAGLQVQPHSRAYVGVPTLVHATNPQRDATVELLGHPVHVSFTASSYSYSFNDGSAPLVTTDPSGPFPISRLRHIYQEAFPSQTITLETIWSAHITHPTNGQIISLNNAFTTRETSLPFEVRKAKGYLTDTAEELKGR</sequence>
<dbReference type="EMBL" id="RQZF01000003">
    <property type="protein sequence ID" value="RRC95705.1"/>
    <property type="molecule type" value="Genomic_DNA"/>
</dbReference>
<gene>
    <name evidence="1" type="ORF">EII11_05480</name>
</gene>
<protein>
    <submittedName>
        <fullName evidence="1">Uncharacterized protein</fullName>
    </submittedName>
</protein>
<dbReference type="OrthoDB" id="3252881at2"/>
<comment type="caution">
    <text evidence="1">The sequence shown here is derived from an EMBL/GenBank/DDBJ whole genome shotgun (WGS) entry which is preliminary data.</text>
</comment>
<organism evidence="1 2">
    <name type="scientific">Schaalia canis</name>
    <dbReference type="NCBI Taxonomy" id="100469"/>
    <lineage>
        <taxon>Bacteria</taxon>
        <taxon>Bacillati</taxon>
        <taxon>Actinomycetota</taxon>
        <taxon>Actinomycetes</taxon>
        <taxon>Actinomycetales</taxon>
        <taxon>Actinomycetaceae</taxon>
        <taxon>Schaalia</taxon>
    </lineage>
</organism>
<dbReference type="RefSeq" id="WP_124869708.1">
    <property type="nucleotide sequence ID" value="NZ_RQZF01000003.1"/>
</dbReference>
<dbReference type="Proteomes" id="UP000280444">
    <property type="component" value="Unassembled WGS sequence"/>
</dbReference>
<name>A0A3P1SG27_9ACTO</name>
<accession>A0A3P1SG27</accession>
<evidence type="ECO:0000313" key="1">
    <source>
        <dbReference type="EMBL" id="RRC95705.1"/>
    </source>
</evidence>
<dbReference type="AlphaFoldDB" id="A0A3P1SG27"/>